<feature type="domain" description="PglD N-terminal" evidence="5">
    <location>
        <begin position="2"/>
        <end position="81"/>
    </location>
</feature>
<keyword evidence="4" id="KW-0812">Transmembrane</keyword>
<feature type="active site" description="Proton acceptor" evidence="2">
    <location>
        <position position="137"/>
    </location>
</feature>
<comment type="similarity">
    <text evidence="1">Belongs to the transferase hexapeptide repeat family.</text>
</comment>
<evidence type="ECO:0000259" key="5">
    <source>
        <dbReference type="Pfam" id="PF17836"/>
    </source>
</evidence>
<keyword evidence="4" id="KW-0472">Membrane</keyword>
<dbReference type="OrthoDB" id="708224at2"/>
<dbReference type="GO" id="GO:0016746">
    <property type="term" value="F:acyltransferase activity"/>
    <property type="evidence" value="ECO:0007669"/>
    <property type="project" value="UniProtKB-KW"/>
</dbReference>
<keyword evidence="6" id="KW-0012">Acyltransferase</keyword>
<evidence type="ECO:0000256" key="2">
    <source>
        <dbReference type="PIRSR" id="PIRSR620019-1"/>
    </source>
</evidence>
<reference evidence="7" key="1">
    <citation type="submission" date="2016-10" db="EMBL/GenBank/DDBJ databases">
        <authorList>
            <person name="Varghese N."/>
            <person name="Submissions S."/>
        </authorList>
    </citation>
    <scope>NUCLEOTIDE SEQUENCE [LARGE SCALE GENOMIC DNA]</scope>
    <source>
        <strain evidence="7">DSM 19482</strain>
    </source>
</reference>
<feature type="binding site" evidence="3">
    <location>
        <position position="69"/>
    </location>
    <ligand>
        <name>substrate</name>
    </ligand>
</feature>
<dbReference type="InterPro" id="IPR020019">
    <property type="entry name" value="AcTrfase_PglD-like"/>
</dbReference>
<gene>
    <name evidence="6" type="ORF">SAMN05660493_02112</name>
</gene>
<dbReference type="SUPFAM" id="SSF51161">
    <property type="entry name" value="Trimeric LpxA-like enzymes"/>
    <property type="match status" value="1"/>
</dbReference>
<dbReference type="PANTHER" id="PTHR43300:SF10">
    <property type="entry name" value="2,3,4,5-TETRAHYDROPYRIDINE-2,6-DICARBOXYLATE N-ACETYLTRANSFERASE"/>
    <property type="match status" value="1"/>
</dbReference>
<dbReference type="Pfam" id="PF17836">
    <property type="entry name" value="PglD_N"/>
    <property type="match status" value="1"/>
</dbReference>
<protein>
    <submittedName>
        <fullName evidence="6">Sugar O-acyltransferase, sialic acid O-acetyltransferase NeuD family</fullName>
    </submittedName>
</protein>
<dbReference type="Proteomes" id="UP000187261">
    <property type="component" value="Unassembled WGS sequence"/>
</dbReference>
<evidence type="ECO:0000313" key="6">
    <source>
        <dbReference type="EMBL" id="SIT97395.1"/>
    </source>
</evidence>
<evidence type="ECO:0000256" key="1">
    <source>
        <dbReference type="ARBA" id="ARBA00007274"/>
    </source>
</evidence>
<dbReference type="Gene3D" id="3.40.50.20">
    <property type="match status" value="1"/>
</dbReference>
<feature type="transmembrane region" description="Helical" evidence="4">
    <location>
        <begin position="81"/>
        <end position="101"/>
    </location>
</feature>
<dbReference type="Gene3D" id="2.160.10.10">
    <property type="entry name" value="Hexapeptide repeat proteins"/>
    <property type="match status" value="1"/>
</dbReference>
<keyword evidence="6" id="KW-0808">Transferase</keyword>
<organism evidence="6 7">
    <name type="scientific">Epilithonimonas bovis DSM 19482</name>
    <dbReference type="NCBI Taxonomy" id="1121284"/>
    <lineage>
        <taxon>Bacteria</taxon>
        <taxon>Pseudomonadati</taxon>
        <taxon>Bacteroidota</taxon>
        <taxon>Flavobacteriia</taxon>
        <taxon>Flavobacteriales</taxon>
        <taxon>Weeksellaceae</taxon>
        <taxon>Chryseobacterium group</taxon>
        <taxon>Epilithonimonas</taxon>
    </lineage>
</organism>
<dbReference type="InterPro" id="IPR041561">
    <property type="entry name" value="PglD_N"/>
</dbReference>
<dbReference type="CDD" id="cd03360">
    <property type="entry name" value="LbH_AT_putative"/>
    <property type="match status" value="1"/>
</dbReference>
<keyword evidence="7" id="KW-1185">Reference proteome</keyword>
<dbReference type="EMBL" id="FTPU01000022">
    <property type="protein sequence ID" value="SIT97395.1"/>
    <property type="molecule type" value="Genomic_DNA"/>
</dbReference>
<evidence type="ECO:0000256" key="3">
    <source>
        <dbReference type="PIRSR" id="PIRSR620019-2"/>
    </source>
</evidence>
<feature type="site" description="Increases basicity of active site His" evidence="2">
    <location>
        <position position="138"/>
    </location>
</feature>
<keyword evidence="4" id="KW-1133">Transmembrane helix</keyword>
<accession>A0A1U7PV13</accession>
<evidence type="ECO:0000313" key="7">
    <source>
        <dbReference type="Proteomes" id="UP000187261"/>
    </source>
</evidence>
<evidence type="ECO:0000256" key="4">
    <source>
        <dbReference type="SAM" id="Phobius"/>
    </source>
</evidence>
<dbReference type="NCBIfam" id="TIGR03570">
    <property type="entry name" value="NeuD_NnaD"/>
    <property type="match status" value="1"/>
</dbReference>
<sequence>MLIVGAKGFAKEVLEVCNQQNELENLMFYDDVNDDIGNQLYGQFPILKSIEDAKEYFQNIDNRFTIGIGNPSLRKMMYEKFIAIGGVFTSLISTTAIIGHYNVEIMEGVNILDGVKVSNDVKIGLGTMIYYDSIITHDCFIGNFVEVSPNVKVLGRAIVQDFVHLGAGCIIFPDINIGKNAIIGAGAVVNKDIPDNCIAVGVPAKIIKNRND</sequence>
<dbReference type="InterPro" id="IPR011004">
    <property type="entry name" value="Trimer_LpxA-like_sf"/>
</dbReference>
<dbReference type="AlphaFoldDB" id="A0A1U7PV13"/>
<proteinExistence type="inferred from homology"/>
<dbReference type="RefSeq" id="WP_076783558.1">
    <property type="nucleotide sequence ID" value="NZ_FTPU01000022.1"/>
</dbReference>
<name>A0A1U7PV13_9FLAO</name>
<dbReference type="PANTHER" id="PTHR43300">
    <property type="entry name" value="ACETYLTRANSFERASE"/>
    <property type="match status" value="1"/>
</dbReference>
<dbReference type="STRING" id="1121284.SAMN05660493_02112"/>
<dbReference type="InterPro" id="IPR050179">
    <property type="entry name" value="Trans_hexapeptide_repeat"/>
</dbReference>